<dbReference type="Gene3D" id="1.40.20.10">
    <property type="entry name" value="CHAD domain"/>
    <property type="match status" value="1"/>
</dbReference>
<name>A0A1I3J695_9PSED</name>
<keyword evidence="3" id="KW-1185">Reference proteome</keyword>
<dbReference type="OrthoDB" id="8587394at2"/>
<dbReference type="STRING" id="425504.SAMN05216206_2394"/>
<accession>A0A1I3J695</accession>
<evidence type="ECO:0000259" key="1">
    <source>
        <dbReference type="PROSITE" id="PS51708"/>
    </source>
</evidence>
<gene>
    <name evidence="2" type="ORF">SAMN05216206_2394</name>
</gene>
<dbReference type="RefSeq" id="WP_090242214.1">
    <property type="nucleotide sequence ID" value="NZ_FOQL01000003.1"/>
</dbReference>
<protein>
    <submittedName>
        <fullName evidence="2">CHAD domain-containing protein</fullName>
    </submittedName>
</protein>
<dbReference type="InterPro" id="IPR007899">
    <property type="entry name" value="CHAD_dom"/>
</dbReference>
<dbReference type="AlphaFoldDB" id="A0A1I3J695"/>
<organism evidence="2 3">
    <name type="scientific">Pseudomonas guineae</name>
    <dbReference type="NCBI Taxonomy" id="425504"/>
    <lineage>
        <taxon>Bacteria</taxon>
        <taxon>Pseudomonadati</taxon>
        <taxon>Pseudomonadota</taxon>
        <taxon>Gammaproteobacteria</taxon>
        <taxon>Pseudomonadales</taxon>
        <taxon>Pseudomonadaceae</taxon>
        <taxon>Pseudomonas</taxon>
    </lineage>
</organism>
<dbReference type="InterPro" id="IPR038186">
    <property type="entry name" value="CHAD_dom_sf"/>
</dbReference>
<feature type="domain" description="CHAD" evidence="1">
    <location>
        <begin position="1"/>
        <end position="250"/>
    </location>
</feature>
<evidence type="ECO:0000313" key="2">
    <source>
        <dbReference type="EMBL" id="SFI55670.1"/>
    </source>
</evidence>
<dbReference type="SMART" id="SM00880">
    <property type="entry name" value="CHAD"/>
    <property type="match status" value="1"/>
</dbReference>
<dbReference type="PANTHER" id="PTHR39339">
    <property type="entry name" value="SLR1444 PROTEIN"/>
    <property type="match status" value="1"/>
</dbReference>
<evidence type="ECO:0000313" key="3">
    <source>
        <dbReference type="Proteomes" id="UP000243606"/>
    </source>
</evidence>
<dbReference type="PANTHER" id="PTHR39339:SF1">
    <property type="entry name" value="CHAD DOMAIN-CONTAINING PROTEIN"/>
    <property type="match status" value="1"/>
</dbReference>
<dbReference type="Proteomes" id="UP000243606">
    <property type="component" value="Unassembled WGS sequence"/>
</dbReference>
<proteinExistence type="predicted"/>
<reference evidence="3" key="1">
    <citation type="submission" date="2016-10" db="EMBL/GenBank/DDBJ databases">
        <authorList>
            <person name="Varghese N."/>
            <person name="Submissions S."/>
        </authorList>
    </citation>
    <scope>NUCLEOTIDE SEQUENCE [LARGE SCALE GENOMIC DNA]</scope>
    <source>
        <strain evidence="3">LMG 24016</strain>
    </source>
</reference>
<dbReference type="PROSITE" id="PS51708">
    <property type="entry name" value="CHAD"/>
    <property type="match status" value="1"/>
</dbReference>
<sequence length="257" mass="29454">MQGLIDEVQQHVVRIQVRLFACRERLLANTDDEALHDLRIAVRQLRSLLRPLTAAPVCADLQQYAAQVGRVTGPLRDLEVLQGYLQQQGLRAAAQSRQPLLLQGYNELLGSPPLVNLLNALDDWPQQWRAAASNGALRGLNRLIRQRLRKDRKRLVQALLDPTHDRHRLRLLVKRLRYAAEAYPQLSALSRRTRLRLKQAQAALGDWHDHWQWLLRTETEADLQPCVPVWRAAMQRAEQEADLALEQLVTAFARPKG</sequence>
<dbReference type="Pfam" id="PF05235">
    <property type="entry name" value="CHAD"/>
    <property type="match status" value="1"/>
</dbReference>
<dbReference type="EMBL" id="FOQL01000003">
    <property type="protein sequence ID" value="SFI55670.1"/>
    <property type="molecule type" value="Genomic_DNA"/>
</dbReference>